<dbReference type="EMBL" id="BNBO01000021">
    <property type="protein sequence ID" value="GHH73812.1"/>
    <property type="molecule type" value="Genomic_DNA"/>
</dbReference>
<dbReference type="SUPFAM" id="SSF50475">
    <property type="entry name" value="FMN-binding split barrel"/>
    <property type="match status" value="1"/>
</dbReference>
<dbReference type="AlphaFoldDB" id="A0A919KV98"/>
<sequence length="261" mass="28379">MRPTDVSTPAPTDAERVRSVLQAACSLTATTRAGRHDLLGPHLLGFGSASGFGPAPEPDFAAQGAGPYLQAPRDCRLTREAAEADEDGLPVLLEWTDVAPVAVRDRVRCQVRIAGRLGRPREAADGTVSMPLDPTQALLGTGGTHTPVDLDALARTAPDPLAPYEAVLLTHMTDDHHDQVAALSGLVDPRLLIGVTRAWPLAMDQYGIVLRLETLRTHHDVRLPFEQPLLDPDQVGHRIHALLHSASRVRTRRLRLHTERR</sequence>
<gene>
    <name evidence="2" type="ORF">GCM10018781_39000</name>
</gene>
<protein>
    <recommendedName>
        <fullName evidence="1">DUF2470 domain-containing protein</fullName>
    </recommendedName>
</protein>
<organism evidence="2 3">
    <name type="scientific">Kitasatospora indigofera</name>
    <dbReference type="NCBI Taxonomy" id="67307"/>
    <lineage>
        <taxon>Bacteria</taxon>
        <taxon>Bacillati</taxon>
        <taxon>Actinomycetota</taxon>
        <taxon>Actinomycetes</taxon>
        <taxon>Kitasatosporales</taxon>
        <taxon>Streptomycetaceae</taxon>
        <taxon>Kitasatospora</taxon>
    </lineage>
</organism>
<keyword evidence="3" id="KW-1185">Reference proteome</keyword>
<evidence type="ECO:0000259" key="1">
    <source>
        <dbReference type="Pfam" id="PF10615"/>
    </source>
</evidence>
<dbReference type="GeneID" id="95354304"/>
<accession>A0A919KV98</accession>
<name>A0A919KV98_9ACTN</name>
<dbReference type="InterPro" id="IPR037119">
    <property type="entry name" value="Haem_oxidase_HugZ-like_sf"/>
</dbReference>
<dbReference type="Pfam" id="PF10615">
    <property type="entry name" value="DUF2470"/>
    <property type="match status" value="1"/>
</dbReference>
<dbReference type="Gene3D" id="3.20.180.10">
    <property type="entry name" value="PNP-oxidase-like"/>
    <property type="match status" value="1"/>
</dbReference>
<comment type="caution">
    <text evidence="2">The sequence shown here is derived from an EMBL/GenBank/DDBJ whole genome shotgun (WGS) entry which is preliminary data.</text>
</comment>
<proteinExistence type="predicted"/>
<dbReference type="RefSeq" id="WP_190212151.1">
    <property type="nucleotide sequence ID" value="NZ_BNBO01000021.1"/>
</dbReference>
<reference evidence="2" key="1">
    <citation type="journal article" date="2014" name="Int. J. Syst. Evol. Microbiol.">
        <title>Complete genome sequence of Corynebacterium casei LMG S-19264T (=DSM 44701T), isolated from a smear-ripened cheese.</title>
        <authorList>
            <consortium name="US DOE Joint Genome Institute (JGI-PGF)"/>
            <person name="Walter F."/>
            <person name="Albersmeier A."/>
            <person name="Kalinowski J."/>
            <person name="Ruckert C."/>
        </authorList>
    </citation>
    <scope>NUCLEOTIDE SEQUENCE</scope>
    <source>
        <strain evidence="2">JCM 4646</strain>
    </source>
</reference>
<evidence type="ECO:0000313" key="2">
    <source>
        <dbReference type="EMBL" id="GHH73812.1"/>
    </source>
</evidence>
<dbReference type="Proteomes" id="UP000617734">
    <property type="component" value="Unassembled WGS sequence"/>
</dbReference>
<feature type="domain" description="DUF2470" evidence="1">
    <location>
        <begin position="168"/>
        <end position="241"/>
    </location>
</feature>
<reference evidence="2" key="2">
    <citation type="submission" date="2020-09" db="EMBL/GenBank/DDBJ databases">
        <authorList>
            <person name="Sun Q."/>
            <person name="Ohkuma M."/>
        </authorList>
    </citation>
    <scope>NUCLEOTIDE SEQUENCE</scope>
    <source>
        <strain evidence="2">JCM 4646</strain>
    </source>
</reference>
<evidence type="ECO:0000313" key="3">
    <source>
        <dbReference type="Proteomes" id="UP000617734"/>
    </source>
</evidence>
<dbReference type="InterPro" id="IPR019595">
    <property type="entry name" value="DUF2470"/>
</dbReference>